<evidence type="ECO:0000256" key="2">
    <source>
        <dbReference type="ARBA" id="ARBA00023315"/>
    </source>
</evidence>
<evidence type="ECO:0000259" key="3">
    <source>
        <dbReference type="PROSITE" id="PS51186"/>
    </source>
</evidence>
<dbReference type="InterPro" id="IPR000182">
    <property type="entry name" value="GNAT_dom"/>
</dbReference>
<organism evidence="4 5">
    <name type="scientific">Haloarcula onubensis</name>
    <dbReference type="NCBI Taxonomy" id="2950539"/>
    <lineage>
        <taxon>Archaea</taxon>
        <taxon>Methanobacteriati</taxon>
        <taxon>Methanobacteriota</taxon>
        <taxon>Stenosarchaea group</taxon>
        <taxon>Halobacteria</taxon>
        <taxon>Halobacteriales</taxon>
        <taxon>Haloarculaceae</taxon>
        <taxon>Haloarcula</taxon>
    </lineage>
</organism>
<evidence type="ECO:0000313" key="4">
    <source>
        <dbReference type="EMBL" id="MDS0280584.1"/>
    </source>
</evidence>
<evidence type="ECO:0000256" key="1">
    <source>
        <dbReference type="ARBA" id="ARBA00022679"/>
    </source>
</evidence>
<gene>
    <name evidence="4" type="ORF">NDI86_00515</name>
</gene>
<sequence>MDVRELLTESERRGAVPILRQLWSDADPEDVLAWTGDDEYHLFGGFVGDELVGVAGVLVRQHLHHTRHAWLYDLVVDEANREQGYGTSLLRHVEEWADERGCESVALASPLAQAETHQYYENRDYEKWGYVIEKDI</sequence>
<keyword evidence="5" id="KW-1185">Reference proteome</keyword>
<dbReference type="Pfam" id="PF00583">
    <property type="entry name" value="Acetyltransf_1"/>
    <property type="match status" value="1"/>
</dbReference>
<protein>
    <submittedName>
        <fullName evidence="4">GNAT family N-acetyltransferase</fullName>
    </submittedName>
</protein>
<proteinExistence type="predicted"/>
<dbReference type="SUPFAM" id="SSF55729">
    <property type="entry name" value="Acyl-CoA N-acyltransferases (Nat)"/>
    <property type="match status" value="1"/>
</dbReference>
<dbReference type="Proteomes" id="UP001268864">
    <property type="component" value="Unassembled WGS sequence"/>
</dbReference>
<keyword evidence="1" id="KW-0808">Transferase</keyword>
<accession>A0ABU2FIJ5</accession>
<dbReference type="EMBL" id="JAMQOS010000001">
    <property type="protein sequence ID" value="MDS0280584.1"/>
    <property type="molecule type" value="Genomic_DNA"/>
</dbReference>
<dbReference type="InterPro" id="IPR050832">
    <property type="entry name" value="Bact_Acetyltransf"/>
</dbReference>
<dbReference type="CDD" id="cd04301">
    <property type="entry name" value="NAT_SF"/>
    <property type="match status" value="1"/>
</dbReference>
<keyword evidence="2" id="KW-0012">Acyltransferase</keyword>
<reference evidence="4 5" key="1">
    <citation type="submission" date="2022-06" db="EMBL/GenBank/DDBJ databases">
        <title>Halomicroarcula sp. a new haloarchaeum isolate from saline soil.</title>
        <authorList>
            <person name="Strakova D."/>
            <person name="Galisteo C."/>
            <person name="Sanchez-Porro C."/>
            <person name="Ventosa A."/>
        </authorList>
    </citation>
    <scope>NUCLEOTIDE SEQUENCE [LARGE SCALE GENOMIC DNA]</scope>
    <source>
        <strain evidence="4 5">S3CR25-11</strain>
    </source>
</reference>
<comment type="caution">
    <text evidence="4">The sequence shown here is derived from an EMBL/GenBank/DDBJ whole genome shotgun (WGS) entry which is preliminary data.</text>
</comment>
<name>A0ABU2FIJ5_9EURY</name>
<evidence type="ECO:0000313" key="5">
    <source>
        <dbReference type="Proteomes" id="UP001268864"/>
    </source>
</evidence>
<dbReference type="PROSITE" id="PS51186">
    <property type="entry name" value="GNAT"/>
    <property type="match status" value="1"/>
</dbReference>
<feature type="domain" description="N-acetyltransferase" evidence="3">
    <location>
        <begin position="1"/>
        <end position="136"/>
    </location>
</feature>
<dbReference type="RefSeq" id="WP_310898432.1">
    <property type="nucleotide sequence ID" value="NZ_JAMQOS010000001.1"/>
</dbReference>
<dbReference type="Gene3D" id="3.40.630.30">
    <property type="match status" value="1"/>
</dbReference>
<dbReference type="PANTHER" id="PTHR43877">
    <property type="entry name" value="AMINOALKYLPHOSPHONATE N-ACETYLTRANSFERASE-RELATED-RELATED"/>
    <property type="match status" value="1"/>
</dbReference>
<dbReference type="InterPro" id="IPR016181">
    <property type="entry name" value="Acyl_CoA_acyltransferase"/>
</dbReference>